<dbReference type="Proteomes" id="UP000017944">
    <property type="component" value="Unassembled WGS sequence"/>
</dbReference>
<evidence type="ECO:0000313" key="3">
    <source>
        <dbReference type="EMBL" id="ESU81754.1"/>
    </source>
</evidence>
<dbReference type="Pfam" id="PF06288">
    <property type="entry name" value="DUF1040"/>
    <property type="match status" value="1"/>
</dbReference>
<dbReference type="EMBL" id="AXUT01000040">
    <property type="protein sequence ID" value="ESU81754.1"/>
    <property type="molecule type" value="Genomic_DNA"/>
</dbReference>
<evidence type="ECO:0000256" key="2">
    <source>
        <dbReference type="ARBA" id="ARBA00072030"/>
    </source>
</evidence>
<name>A0A090NMT6_SHIDY</name>
<dbReference type="AlphaFoldDB" id="A0A090NMT6"/>
<accession>A0A090NMT6</accession>
<comment type="similarity">
    <text evidence="1">To H.influenzae HI_0845.</text>
</comment>
<dbReference type="Gene3D" id="1.10.1580.20">
    <property type="entry name" value="Protein of unknown function DUF1040"/>
    <property type="match status" value="1"/>
</dbReference>
<dbReference type="PATRIC" id="fig|1401327.3.peg.489"/>
<proteinExistence type="predicted"/>
<reference evidence="3 4" key="1">
    <citation type="submission" date="2013-10" db="EMBL/GenBank/DDBJ databases">
        <title>Draft genomes and the virulence plasmids of Sd1617 vaccine constructs: WRSd3 and WRSd5.</title>
        <authorList>
            <person name="Aksomboon Vongsawan A."/>
            <person name="Venkatesan M.M."/>
            <person name="Vaisvil B."/>
            <person name="Emel G."/>
            <person name="Kepatral V."/>
            <person name="Sethabutr O."/>
            <person name="Serichantalergs O."/>
            <person name="Mason C."/>
        </authorList>
    </citation>
    <scope>NUCLEOTIDE SEQUENCE [LARGE SCALE GENOMIC DNA]</scope>
    <source>
        <strain evidence="3 4">WRSd3</strain>
    </source>
</reference>
<sequence>MSVSRVRSITMKCKRLNEVIELLQPAWQKEPDLNLLQFLQKLAKESGFDGELADLTDDILIYHLKMRDSAKDAVIPGLQKDYEEDFKTALLRARGVIKE</sequence>
<evidence type="ECO:0000313" key="4">
    <source>
        <dbReference type="Proteomes" id="UP000017944"/>
    </source>
</evidence>
<organism evidence="3 4">
    <name type="scientific">Shigella dysenteriae WRSd3</name>
    <dbReference type="NCBI Taxonomy" id="1401327"/>
    <lineage>
        <taxon>Bacteria</taxon>
        <taxon>Pseudomonadati</taxon>
        <taxon>Pseudomonadota</taxon>
        <taxon>Gammaproteobacteria</taxon>
        <taxon>Enterobacterales</taxon>
        <taxon>Enterobacteriaceae</taxon>
        <taxon>Shigella</taxon>
    </lineage>
</organism>
<evidence type="ECO:0000256" key="1">
    <source>
        <dbReference type="ARBA" id="ARBA00061080"/>
    </source>
</evidence>
<protein>
    <recommendedName>
        <fullName evidence="2">Protein YihD</fullName>
    </recommendedName>
</protein>
<gene>
    <name evidence="3" type="ORF">WRSd3_00535</name>
</gene>
<dbReference type="InterPro" id="IPR038134">
    <property type="entry name" value="YihD_sf"/>
</dbReference>
<dbReference type="InterPro" id="IPR009383">
    <property type="entry name" value="DUF1040"/>
</dbReference>
<comment type="caution">
    <text evidence="3">The sequence shown here is derived from an EMBL/GenBank/DDBJ whole genome shotgun (WGS) entry which is preliminary data.</text>
</comment>
<dbReference type="FunFam" id="1.10.1580.20:FF:000001">
    <property type="entry name" value="YihD family protein"/>
    <property type="match status" value="1"/>
</dbReference>